<organism evidence="5 6">
    <name type="scientific">Carex littledalei</name>
    <dbReference type="NCBI Taxonomy" id="544730"/>
    <lineage>
        <taxon>Eukaryota</taxon>
        <taxon>Viridiplantae</taxon>
        <taxon>Streptophyta</taxon>
        <taxon>Embryophyta</taxon>
        <taxon>Tracheophyta</taxon>
        <taxon>Spermatophyta</taxon>
        <taxon>Magnoliopsida</taxon>
        <taxon>Liliopsida</taxon>
        <taxon>Poales</taxon>
        <taxon>Cyperaceae</taxon>
        <taxon>Cyperoideae</taxon>
        <taxon>Cariceae</taxon>
        <taxon>Carex</taxon>
        <taxon>Carex subgen. Euthyceras</taxon>
    </lineage>
</organism>
<reference evidence="5" key="1">
    <citation type="submission" date="2020-01" db="EMBL/GenBank/DDBJ databases">
        <title>Genome sequence of Kobresia littledalei, the first chromosome-level genome in the family Cyperaceae.</title>
        <authorList>
            <person name="Qu G."/>
        </authorList>
    </citation>
    <scope>NUCLEOTIDE SEQUENCE</scope>
    <source>
        <strain evidence="5">C.B.Clarke</strain>
        <tissue evidence="5">Leaf</tissue>
    </source>
</reference>
<dbReference type="InterPro" id="IPR035669">
    <property type="entry name" value="SGNH_plant_lipase-like"/>
</dbReference>
<comment type="similarity">
    <text evidence="1">Belongs to the 'GDSL' lipolytic enzyme family.</text>
</comment>
<dbReference type="CDD" id="cd01837">
    <property type="entry name" value="SGNH_plant_lipase_like"/>
    <property type="match status" value="1"/>
</dbReference>
<keyword evidence="3" id="KW-0442">Lipid degradation</keyword>
<feature type="signal peptide" evidence="4">
    <location>
        <begin position="1"/>
        <end position="21"/>
    </location>
</feature>
<proteinExistence type="inferred from homology"/>
<dbReference type="InterPro" id="IPR001087">
    <property type="entry name" value="GDSL"/>
</dbReference>
<feature type="chain" id="PRO_5032594575" evidence="4">
    <location>
        <begin position="22"/>
        <end position="365"/>
    </location>
</feature>
<dbReference type="EMBL" id="SWLB01000008">
    <property type="protein sequence ID" value="KAF3336167.1"/>
    <property type="molecule type" value="Genomic_DNA"/>
</dbReference>
<evidence type="ECO:0000256" key="2">
    <source>
        <dbReference type="ARBA" id="ARBA00022801"/>
    </source>
</evidence>
<dbReference type="GO" id="GO:0016788">
    <property type="term" value="F:hydrolase activity, acting on ester bonds"/>
    <property type="evidence" value="ECO:0007669"/>
    <property type="project" value="InterPro"/>
</dbReference>
<dbReference type="InterPro" id="IPR036514">
    <property type="entry name" value="SGNH_hydro_sf"/>
</dbReference>
<evidence type="ECO:0000256" key="3">
    <source>
        <dbReference type="ARBA" id="ARBA00022963"/>
    </source>
</evidence>
<protein>
    <submittedName>
        <fullName evidence="5">GDSL esterase/lipase</fullName>
    </submittedName>
</protein>
<comment type="caution">
    <text evidence="5">The sequence shown here is derived from an EMBL/GenBank/DDBJ whole genome shotgun (WGS) entry which is preliminary data.</text>
</comment>
<keyword evidence="3" id="KW-0443">Lipid metabolism</keyword>
<dbReference type="InterPro" id="IPR051058">
    <property type="entry name" value="GDSL_Est/Lipase"/>
</dbReference>
<evidence type="ECO:0000313" key="5">
    <source>
        <dbReference type="EMBL" id="KAF3336167.1"/>
    </source>
</evidence>
<evidence type="ECO:0000313" key="6">
    <source>
        <dbReference type="Proteomes" id="UP000623129"/>
    </source>
</evidence>
<name>A0A833R7R4_9POAL</name>
<evidence type="ECO:0000256" key="1">
    <source>
        <dbReference type="ARBA" id="ARBA00008668"/>
    </source>
</evidence>
<evidence type="ECO:0000256" key="4">
    <source>
        <dbReference type="SAM" id="SignalP"/>
    </source>
</evidence>
<accession>A0A833R7R4</accession>
<dbReference type="Gene3D" id="3.40.50.1110">
    <property type="entry name" value="SGNH hydrolase"/>
    <property type="match status" value="1"/>
</dbReference>
<dbReference type="SUPFAM" id="SSF52266">
    <property type="entry name" value="SGNH hydrolase"/>
    <property type="match status" value="1"/>
</dbReference>
<dbReference type="GO" id="GO:0016042">
    <property type="term" value="P:lipid catabolic process"/>
    <property type="evidence" value="ECO:0007669"/>
    <property type="project" value="UniProtKB-KW"/>
</dbReference>
<keyword evidence="4" id="KW-0732">Signal</keyword>
<dbReference type="AlphaFoldDB" id="A0A833R7R4"/>
<sequence length="365" mass="39731">MKKLLCLFLVLFCFVSPFVGATQPSQWKVPAIYVFGDSTVDVGNNNYLTRSRAKANFPHYGIDFPHSRPTGRFSNGYNAIDFIASHMGFRRSPPPYLFLNDTNNHQIVKGLRGVNFASAGSGILDSTGTNIITTTQQVLYFEALRSKMVAQSNADQVALRLSKSLFLISSGGNDAFAFATANKSPNNTAILLFYNTVISKYENHIKTLYGLGARYFAVINVPSIGCVPSARAKNPTGGCIDSMNQLAKGLNDAVAALFLKLSVTLPGLEYSIGNSYEFLSTVISKPRLYGGFEEVKSACCGGGKFNAESSCTPNATYCMKRSRYVFWDNTHPSQATSKLAGALFYDGPAQFVGPITFKQLVKSAY</sequence>
<dbReference type="OrthoDB" id="1600564at2759"/>
<dbReference type="Proteomes" id="UP000623129">
    <property type="component" value="Unassembled WGS sequence"/>
</dbReference>
<gene>
    <name evidence="5" type="ORF">FCM35_KLT20674</name>
</gene>
<keyword evidence="6" id="KW-1185">Reference proteome</keyword>
<dbReference type="PANTHER" id="PTHR45648">
    <property type="entry name" value="GDSL LIPASE/ACYLHYDROLASE FAMILY PROTEIN (AFU_ORTHOLOGUE AFUA_4G14700)"/>
    <property type="match status" value="1"/>
</dbReference>
<keyword evidence="2" id="KW-0378">Hydrolase</keyword>
<dbReference type="PANTHER" id="PTHR45648:SF180">
    <property type="entry name" value="OS04G0561800 PROTEIN"/>
    <property type="match status" value="1"/>
</dbReference>
<dbReference type="Pfam" id="PF00657">
    <property type="entry name" value="Lipase_GDSL"/>
    <property type="match status" value="1"/>
</dbReference>